<sequence>MALNSTPVFQHTQRFLFSVNSKAYTNPHFCLFHSYYYHPLQLKKPLLPLSPSPSSSSLWPFHVTRVSTAPVEYAPPAPDFDFHQEIARLKGLRSKLSNSMSLEEKLAVVDGDARVKQFFDLNKKGVFYRVLKTLHLDSRDLYLVKCLVAAGQEHVLCFGFEPVESESELSQGSLKSAFHVLAEMIDKLGVEDVRGNGGERLGKKNDLALKDKEEMSELKRLLKTLEEIEKGLEKTDRSSGFKPLTSVTGYQIAVLELLVEATGQRQTTKWSQDVDKFRECQFREIHSPIGLDLSQNTEYASQAAIWGIEGLPDLGEIYPLGGSADRLGLVDPDTGECLPAAMLPYCGRTLLEGLIRDLQAREFLYFKIYGKQCITPVAIMTSSAKNNHKHIISLCERLQWFGRGQSNFQFFEQPLVPAVSAEDGQWLVARPFTPVCKPGGHGVIWKLAYDRGIFKWFYEHGRKGATVRQVSTLLQKLGFASCERQLGATEGINVLIEKKNLNGRWAYGLSCIEYTEFDKFGIMTGHLSPQSVSGGRLECTMQNIADNFFNTSSSRCYKSLEDKLDTFIVYNERRRVTSSAKKKRIDGNKSLHQTPEGSLLDILRNAHDLLSKCDIGLPEIKGNNEYLDSGPPFLLLLHPALGPLWEVTRQKFHGGSISKGSELQIEVAEFLWRNVQLDGSLIIVAENVMGSMRMDENNEPILQCGHRCGRCKLQNVKVLNKGINWNSGNNVYWKHDVERFEAFKVILHGNAEFEATDVILQGNHVFEVPNGYKMKIAPGNSGLSRQLDPIEQSMMDSGSWFWNYKLKGTHIQLELVEL</sequence>
<dbReference type="Gene3D" id="3.90.550.10">
    <property type="entry name" value="Spore Coat Polysaccharide Biosynthesis Protein SpsA, Chain A"/>
    <property type="match status" value="1"/>
</dbReference>
<evidence type="ECO:0000313" key="4">
    <source>
        <dbReference type="EMBL" id="KAB1217704.1"/>
    </source>
</evidence>
<name>A0A6A1VY42_9ROSI</name>
<dbReference type="SUPFAM" id="SSF53448">
    <property type="entry name" value="Nucleotide-diphospho-sugar transferases"/>
    <property type="match status" value="1"/>
</dbReference>
<dbReference type="Pfam" id="PF25441">
    <property type="entry name" value="Hexapep_UGP3_C"/>
    <property type="match status" value="1"/>
</dbReference>
<reference evidence="3" key="1">
    <citation type="submission" date="2018-07" db="EMBL/GenBank/DDBJ databases">
        <authorList>
            <person name="Gao Z.-S."/>
            <person name="Jia H.-M."/>
            <person name="Jia H.-J."/>
            <person name="Cai Q.-L."/>
            <person name="Wang Y."/>
            <person name="Zhao H.-B."/>
        </authorList>
    </citation>
    <scope>NUCLEOTIDE SEQUENCE</scope>
    <source>
        <tissue evidence="3">Leaves</tissue>
    </source>
</reference>
<evidence type="ECO:0000313" key="3">
    <source>
        <dbReference type="EMBL" id="KAB1217643.1"/>
    </source>
</evidence>
<gene>
    <name evidence="3" type="ORF">CJ030_MR3G012216</name>
    <name evidence="4" type="ORF">CJ030_MR3G014886</name>
</gene>
<dbReference type="GO" id="GO:0006048">
    <property type="term" value="P:UDP-N-acetylglucosamine biosynthetic process"/>
    <property type="evidence" value="ECO:0007669"/>
    <property type="project" value="TreeGrafter"/>
</dbReference>
<dbReference type="EMBL" id="RXIC02000021">
    <property type="protein sequence ID" value="KAB1217704.1"/>
    <property type="molecule type" value="Genomic_DNA"/>
</dbReference>
<dbReference type="PANTHER" id="PTHR11952:SF14">
    <property type="entry name" value="UTP--GLUCOSE-1-PHOSPHATE URIDYLYLTRANSFERASE 3, CHLOROPLASTIC"/>
    <property type="match status" value="1"/>
</dbReference>
<keyword evidence="5" id="KW-1185">Reference proteome</keyword>
<organism evidence="3 5">
    <name type="scientific">Morella rubra</name>
    <name type="common">Chinese bayberry</name>
    <dbReference type="NCBI Taxonomy" id="262757"/>
    <lineage>
        <taxon>Eukaryota</taxon>
        <taxon>Viridiplantae</taxon>
        <taxon>Streptophyta</taxon>
        <taxon>Embryophyta</taxon>
        <taxon>Tracheophyta</taxon>
        <taxon>Spermatophyta</taxon>
        <taxon>Magnoliopsida</taxon>
        <taxon>eudicotyledons</taxon>
        <taxon>Gunneridae</taxon>
        <taxon>Pentapetalae</taxon>
        <taxon>rosids</taxon>
        <taxon>fabids</taxon>
        <taxon>Fagales</taxon>
        <taxon>Myricaceae</taxon>
        <taxon>Morella</taxon>
    </lineage>
</organism>
<proteinExistence type="predicted"/>
<dbReference type="OrthoDB" id="2020092at2759"/>
<dbReference type="InterPro" id="IPR057388">
    <property type="entry name" value="Hexapep_UGP3_C"/>
</dbReference>
<dbReference type="EMBL" id="RXIC02000021">
    <property type="protein sequence ID" value="KAB1217643.1"/>
    <property type="molecule type" value="Genomic_DNA"/>
</dbReference>
<dbReference type="Proteomes" id="UP000516437">
    <property type="component" value="Chromosome 3"/>
</dbReference>
<protein>
    <recommendedName>
        <fullName evidence="2">UGP3-like C-terminal hexapeptide repeats domain-containing protein</fullName>
    </recommendedName>
</protein>
<evidence type="ECO:0000259" key="2">
    <source>
        <dbReference type="Pfam" id="PF25441"/>
    </source>
</evidence>
<dbReference type="AlphaFoldDB" id="A0A6A1VY42"/>
<dbReference type="PANTHER" id="PTHR11952">
    <property type="entry name" value="UDP- GLUCOSE PYROPHOSPHORYLASE"/>
    <property type="match status" value="1"/>
</dbReference>
<accession>A0A6A1VY42</accession>
<reference evidence="3" key="3">
    <citation type="submission" date="2019-09" db="EMBL/GenBank/DDBJ databases">
        <authorList>
            <person name="Gao Z."/>
        </authorList>
    </citation>
    <scope>NUCLEOTIDE SEQUENCE</scope>
    <source>
        <tissue evidence="3">Leaves</tissue>
    </source>
</reference>
<evidence type="ECO:0000313" key="5">
    <source>
        <dbReference type="Proteomes" id="UP000516437"/>
    </source>
</evidence>
<evidence type="ECO:0000256" key="1">
    <source>
        <dbReference type="SAM" id="Coils"/>
    </source>
</evidence>
<feature type="coiled-coil region" evidence="1">
    <location>
        <begin position="208"/>
        <end position="238"/>
    </location>
</feature>
<dbReference type="InterPro" id="IPR039741">
    <property type="entry name" value="UDP-sugar_pyrophosphorylase"/>
</dbReference>
<dbReference type="InterPro" id="IPR029044">
    <property type="entry name" value="Nucleotide-diphossugar_trans"/>
</dbReference>
<keyword evidence="1" id="KW-0175">Coiled coil</keyword>
<dbReference type="GO" id="GO:0003977">
    <property type="term" value="F:UDP-N-acetylglucosamine diphosphorylase activity"/>
    <property type="evidence" value="ECO:0007669"/>
    <property type="project" value="TreeGrafter"/>
</dbReference>
<comment type="caution">
    <text evidence="3">The sequence shown here is derived from an EMBL/GenBank/DDBJ whole genome shotgun (WGS) entry which is preliminary data.</text>
</comment>
<reference evidence="3 5" key="2">
    <citation type="journal article" date="2019" name="Plant Biotechnol. J.">
        <title>The red bayberry genome and genetic basis of sex determination.</title>
        <authorList>
            <person name="Jia H.M."/>
            <person name="Jia H.J."/>
            <person name="Cai Q.L."/>
            <person name="Wang Y."/>
            <person name="Zhao H.B."/>
            <person name="Yang W.F."/>
            <person name="Wang G.Y."/>
            <person name="Li Y.H."/>
            <person name="Zhan D.L."/>
            <person name="Shen Y.T."/>
            <person name="Niu Q.F."/>
            <person name="Chang L."/>
            <person name="Qiu J."/>
            <person name="Zhao L."/>
            <person name="Xie H.B."/>
            <person name="Fu W.Y."/>
            <person name="Jin J."/>
            <person name="Li X.W."/>
            <person name="Jiao Y."/>
            <person name="Zhou C.C."/>
            <person name="Tu T."/>
            <person name="Chai C.Y."/>
            <person name="Gao J.L."/>
            <person name="Fan L.J."/>
            <person name="van de Weg E."/>
            <person name="Wang J.Y."/>
            <person name="Gao Z.S."/>
        </authorList>
    </citation>
    <scope>NUCLEOTIDE SEQUENCE [LARGE SCALE GENOMIC DNA]</scope>
    <source>
        <tissue evidence="3">Leaves</tissue>
    </source>
</reference>
<feature type="domain" description="UGP3-like C-terminal hexapeptide repeats" evidence="2">
    <location>
        <begin position="652"/>
        <end position="815"/>
    </location>
</feature>